<evidence type="ECO:0000313" key="2">
    <source>
        <dbReference type="Proteomes" id="UP001207582"/>
    </source>
</evidence>
<dbReference type="Proteomes" id="UP001207582">
    <property type="component" value="Unassembled WGS sequence"/>
</dbReference>
<name>A0ABT3J6B4_9RHOB</name>
<evidence type="ECO:0000313" key="1">
    <source>
        <dbReference type="EMBL" id="MCW3783227.1"/>
    </source>
</evidence>
<sequence>MSRTAIASPWELVEAWQDPFVGEVVPAARVVNDDGYSFAIFRSADGRVRAYYALPPSTFDRLPAEGRVLMIRPGTMDSVEIEAEIVPGRFVEKGRTDGLSVRDLIWHGQEPAPTRGTLRNLLDSDRLHARFFLDDGRTVDTDWMLDGAPPVIAQALTIETEVDQAERDWAKILAATLIGRVQSCSANGLNRACINTLDACGAILDKDRDTVGFEACMAARGF</sequence>
<comment type="caution">
    <text evidence="1">The sequence shown here is derived from an EMBL/GenBank/DDBJ whole genome shotgun (WGS) entry which is preliminary data.</text>
</comment>
<protein>
    <submittedName>
        <fullName evidence="1">Uncharacterized protein</fullName>
    </submittedName>
</protein>
<gene>
    <name evidence="1" type="ORF">OM960_16885</name>
</gene>
<keyword evidence="2" id="KW-1185">Reference proteome</keyword>
<dbReference type="EMBL" id="JAPDOG010000016">
    <property type="protein sequence ID" value="MCW3783227.1"/>
    <property type="molecule type" value="Genomic_DNA"/>
</dbReference>
<dbReference type="RefSeq" id="WP_264772783.1">
    <property type="nucleotide sequence ID" value="NZ_JAPDOG010000016.1"/>
</dbReference>
<organism evidence="1 2">
    <name type="scientific">Defluviimonas salinarum</name>
    <dbReference type="NCBI Taxonomy" id="2992147"/>
    <lineage>
        <taxon>Bacteria</taxon>
        <taxon>Pseudomonadati</taxon>
        <taxon>Pseudomonadota</taxon>
        <taxon>Alphaproteobacteria</taxon>
        <taxon>Rhodobacterales</taxon>
        <taxon>Paracoccaceae</taxon>
        <taxon>Albidovulum</taxon>
    </lineage>
</organism>
<accession>A0ABT3J6B4</accession>
<proteinExistence type="predicted"/>
<reference evidence="1 2" key="1">
    <citation type="submission" date="2022-10" db="EMBL/GenBank/DDBJ databases">
        <title>Defluviimonas sp. CAU 1641 isolated from mud.</title>
        <authorList>
            <person name="Kim W."/>
        </authorList>
    </citation>
    <scope>NUCLEOTIDE SEQUENCE [LARGE SCALE GENOMIC DNA]</scope>
    <source>
        <strain evidence="1 2">CAU 1641</strain>
    </source>
</reference>